<comment type="similarity">
    <text evidence="1 3">Belongs to the type-B carboxylesterase/lipase family.</text>
</comment>
<feature type="chain" id="PRO_5041746018" description="Carboxylic ester hydrolase" evidence="3">
    <location>
        <begin position="23"/>
        <end position="531"/>
    </location>
</feature>
<evidence type="ECO:0000313" key="6">
    <source>
        <dbReference type="EMBL" id="SIO93426.1"/>
    </source>
</evidence>
<evidence type="ECO:0000313" key="8">
    <source>
        <dbReference type="Proteomes" id="UP000515264"/>
    </source>
</evidence>
<dbReference type="PROSITE" id="PS51257">
    <property type="entry name" value="PROKAR_LIPOPROTEIN"/>
    <property type="match status" value="1"/>
</dbReference>
<evidence type="ECO:0000256" key="1">
    <source>
        <dbReference type="ARBA" id="ARBA00005964"/>
    </source>
</evidence>
<organism evidence="6 7">
    <name type="scientific">Vibrio spartinae</name>
    <dbReference type="NCBI Taxonomy" id="1918945"/>
    <lineage>
        <taxon>Bacteria</taxon>
        <taxon>Pseudomonadati</taxon>
        <taxon>Pseudomonadota</taxon>
        <taxon>Gammaproteobacteria</taxon>
        <taxon>Vibrionales</taxon>
        <taxon>Vibrionaceae</taxon>
        <taxon>Vibrio</taxon>
    </lineage>
</organism>
<sequence length="531" mass="57763">MKKNRIYMLALALVGLSCNVSAHENTIVEINDGLMQGVHNGSVISYKGIPYAQPPVGDLRWRAPQPVTAWDGVLQAKDYGSDCMQVPFPGDAAPLTGTLSENCLFLNVWQPAEPNRTLRPVMVWIHGGGFVNGGSSAANYDGTSFAQNGIVMVSINYRLGRFGFFAHPALTAANQDPALGNYGLMDQIAALKWVQDNIAHFGGDPNQVTVVGESAGGLSIHGLLTSPLAENLFGRAIIQSGAGRRNFSDRYLSHENKFGQTSAETAGLLFAQKFHIEGQGQGALDALRSLPTEDVVGDLSMMNMDSETYTGPMIDGTLITDHPQNIYNAGRGLSVPLLLGATTSEIPVSSPFTEWPETIDQALSIFGPVRAKIAKYAYGVTPDTPVTKLVLDIIRDTGMVEPARFVMKAAELQGQSVYGYRFGYIADVLKPTSEGADHASDIVYAFNTLHAQYHDAVTDADQAMAEMMHQYWVNFIRNGNPNGPDVPHWSHYRSWADNLMMFSNEGADQSGMVFDPWKVRLMLIESIQPSL</sequence>
<feature type="signal peptide" evidence="3">
    <location>
        <begin position="1"/>
        <end position="22"/>
    </location>
</feature>
<dbReference type="EC" id="3.1.1.-" evidence="3"/>
<dbReference type="Proteomes" id="UP000515264">
    <property type="component" value="Chromosome 2"/>
</dbReference>
<dbReference type="EMBL" id="CP046269">
    <property type="protein sequence ID" value="QMV16098.1"/>
    <property type="molecule type" value="Genomic_DNA"/>
</dbReference>
<accession>A0A1N6M228</accession>
<evidence type="ECO:0000313" key="5">
    <source>
        <dbReference type="EMBL" id="QMV16098.1"/>
    </source>
</evidence>
<name>A0A1N6M228_9VIBR</name>
<feature type="domain" description="Carboxylesterase type B" evidence="4">
    <location>
        <begin position="25"/>
        <end position="348"/>
    </location>
</feature>
<evidence type="ECO:0000256" key="2">
    <source>
        <dbReference type="ARBA" id="ARBA00022801"/>
    </source>
</evidence>
<dbReference type="InterPro" id="IPR050309">
    <property type="entry name" value="Type-B_Carboxylest/Lipase"/>
</dbReference>
<feature type="domain" description="Carboxylesterase type B" evidence="4">
    <location>
        <begin position="387"/>
        <end position="506"/>
    </location>
</feature>
<gene>
    <name evidence="6" type="primary">pnbA_1</name>
    <name evidence="5" type="synonym">pnbA_2</name>
    <name evidence="6" type="ORF">VSP9026_01092</name>
    <name evidence="5" type="ORF">Vspart_03482</name>
</gene>
<dbReference type="Gene3D" id="3.40.50.1820">
    <property type="entry name" value="alpha/beta hydrolase"/>
    <property type="match status" value="1"/>
</dbReference>
<dbReference type="InterPro" id="IPR019826">
    <property type="entry name" value="Carboxylesterase_B_AS"/>
</dbReference>
<dbReference type="Proteomes" id="UP000184774">
    <property type="component" value="Unassembled WGS sequence"/>
</dbReference>
<evidence type="ECO:0000313" key="7">
    <source>
        <dbReference type="Proteomes" id="UP000184774"/>
    </source>
</evidence>
<dbReference type="PROSITE" id="PS00122">
    <property type="entry name" value="CARBOXYLESTERASE_B_1"/>
    <property type="match status" value="1"/>
</dbReference>
<dbReference type="AlphaFoldDB" id="A0A1N6M228"/>
<evidence type="ECO:0000259" key="4">
    <source>
        <dbReference type="Pfam" id="PF00135"/>
    </source>
</evidence>
<reference evidence="5" key="2">
    <citation type="submission" date="2019-11" db="EMBL/GenBank/DDBJ databases">
        <authorList>
            <person name="January G."/>
            <person name="Bunk B."/>
        </authorList>
    </citation>
    <scope>NUCLEOTIDE SEQUENCE</scope>
    <source>
        <strain evidence="5">3.6</strain>
    </source>
</reference>
<dbReference type="RefSeq" id="WP_074372016.1">
    <property type="nucleotide sequence ID" value="NZ_AP024908.1"/>
</dbReference>
<dbReference type="InterPro" id="IPR029058">
    <property type="entry name" value="AB_hydrolase_fold"/>
</dbReference>
<dbReference type="PANTHER" id="PTHR11559">
    <property type="entry name" value="CARBOXYLESTERASE"/>
    <property type="match status" value="1"/>
</dbReference>
<dbReference type="InterPro" id="IPR002018">
    <property type="entry name" value="CarbesteraseB"/>
</dbReference>
<reference evidence="5 8" key="3">
    <citation type="journal article" date="2020" name="J. Nat. Prod.">
        <title>Genomics-Metabolomics Profiling Disclosed Marine Vibrio spartinae 3.6 as a Producer of a New Branched Side Chain Prodigiosin.</title>
        <authorList>
            <person name="Vitale G.A."/>
            <person name="Sciarretta M."/>
            <person name="Palma Esposito F."/>
            <person name="January G.G."/>
            <person name="Giaccio M."/>
            <person name="Bunk B."/>
            <person name="Sproer C."/>
            <person name="Bajerski F."/>
            <person name="Power D."/>
            <person name="Festa C."/>
            <person name="Monti M.C."/>
            <person name="D'Auria M.V."/>
            <person name="de Pascale D."/>
        </authorList>
    </citation>
    <scope>NUCLEOTIDE SEQUENCE [LARGE SCALE GENOMIC DNA]</scope>
    <source>
        <strain evidence="5 8">3.6</strain>
    </source>
</reference>
<protein>
    <recommendedName>
        <fullName evidence="3">Carboxylic ester hydrolase</fullName>
        <ecNumber evidence="3">3.1.1.-</ecNumber>
    </recommendedName>
</protein>
<keyword evidence="3" id="KW-0732">Signal</keyword>
<proteinExistence type="inferred from homology"/>
<evidence type="ECO:0000256" key="3">
    <source>
        <dbReference type="RuleBase" id="RU361235"/>
    </source>
</evidence>
<dbReference type="EMBL" id="FSSB01000008">
    <property type="protein sequence ID" value="SIO93426.1"/>
    <property type="molecule type" value="Genomic_DNA"/>
</dbReference>
<dbReference type="Pfam" id="PF00135">
    <property type="entry name" value="COesterase"/>
    <property type="match status" value="2"/>
</dbReference>
<keyword evidence="8" id="KW-1185">Reference proteome</keyword>
<dbReference type="GO" id="GO:0016787">
    <property type="term" value="F:hydrolase activity"/>
    <property type="evidence" value="ECO:0007669"/>
    <property type="project" value="UniProtKB-KW"/>
</dbReference>
<reference evidence="6 7" key="1">
    <citation type="submission" date="2016-12" db="EMBL/GenBank/DDBJ databases">
        <authorList>
            <person name="Song W.-J."/>
            <person name="Kurnit D.M."/>
        </authorList>
    </citation>
    <scope>NUCLEOTIDE SEQUENCE [LARGE SCALE GENOMIC DNA]</scope>
    <source>
        <strain evidence="6 7">CECT 9026</strain>
    </source>
</reference>
<dbReference type="SUPFAM" id="SSF53474">
    <property type="entry name" value="alpha/beta-Hydrolases"/>
    <property type="match status" value="1"/>
</dbReference>
<keyword evidence="2 3" id="KW-0378">Hydrolase</keyword>